<dbReference type="InterPro" id="IPR023772">
    <property type="entry name" value="DNA-bd_HTH_TetR-type_CS"/>
</dbReference>
<keyword evidence="1 2" id="KW-0238">DNA-binding</keyword>
<reference evidence="4 5" key="1">
    <citation type="submission" date="2018-05" db="EMBL/GenBank/DDBJ databases">
        <title>Paenibacillus flagellatus sp. nov., isolated from selenium mineral soil.</title>
        <authorList>
            <person name="Dai X."/>
        </authorList>
    </citation>
    <scope>NUCLEOTIDE SEQUENCE [LARGE SCALE GENOMIC DNA]</scope>
    <source>
        <strain evidence="4 5">DXL2</strain>
    </source>
</reference>
<dbReference type="InterPro" id="IPR009057">
    <property type="entry name" value="Homeodomain-like_sf"/>
</dbReference>
<name>A0A2V5JXQ8_9BACL</name>
<organism evidence="4 5">
    <name type="scientific">Paenibacillus flagellatus</name>
    <dbReference type="NCBI Taxonomy" id="2211139"/>
    <lineage>
        <taxon>Bacteria</taxon>
        <taxon>Bacillati</taxon>
        <taxon>Bacillota</taxon>
        <taxon>Bacilli</taxon>
        <taxon>Bacillales</taxon>
        <taxon>Paenibacillaceae</taxon>
        <taxon>Paenibacillus</taxon>
    </lineage>
</organism>
<gene>
    <name evidence="4" type="ORF">DLM86_24475</name>
</gene>
<feature type="domain" description="HTH tetR-type" evidence="3">
    <location>
        <begin position="5"/>
        <end position="65"/>
    </location>
</feature>
<protein>
    <submittedName>
        <fullName evidence="4">TetR family transcriptional regulator</fullName>
    </submittedName>
</protein>
<dbReference type="InterPro" id="IPR050109">
    <property type="entry name" value="HTH-type_TetR-like_transc_reg"/>
</dbReference>
<accession>A0A2V5JXQ8</accession>
<dbReference type="Proteomes" id="UP000247476">
    <property type="component" value="Unassembled WGS sequence"/>
</dbReference>
<dbReference type="PROSITE" id="PS50977">
    <property type="entry name" value="HTH_TETR_2"/>
    <property type="match status" value="1"/>
</dbReference>
<evidence type="ECO:0000259" key="3">
    <source>
        <dbReference type="PROSITE" id="PS50977"/>
    </source>
</evidence>
<dbReference type="Gene3D" id="1.10.357.10">
    <property type="entry name" value="Tetracycline Repressor, domain 2"/>
    <property type="match status" value="1"/>
</dbReference>
<evidence type="ECO:0000256" key="2">
    <source>
        <dbReference type="PROSITE-ProRule" id="PRU00335"/>
    </source>
</evidence>
<dbReference type="EMBL" id="QJVJ01000012">
    <property type="protein sequence ID" value="PYI51659.1"/>
    <property type="molecule type" value="Genomic_DNA"/>
</dbReference>
<proteinExistence type="predicted"/>
<dbReference type="PANTHER" id="PTHR30328:SF54">
    <property type="entry name" value="HTH-TYPE TRANSCRIPTIONAL REPRESSOR SCO4008"/>
    <property type="match status" value="1"/>
</dbReference>
<dbReference type="PANTHER" id="PTHR30328">
    <property type="entry name" value="TRANSCRIPTIONAL REPRESSOR"/>
    <property type="match status" value="1"/>
</dbReference>
<dbReference type="GO" id="GO:0003677">
    <property type="term" value="F:DNA binding"/>
    <property type="evidence" value="ECO:0007669"/>
    <property type="project" value="UniProtKB-UniRule"/>
</dbReference>
<feature type="DNA-binding region" description="H-T-H motif" evidence="2">
    <location>
        <begin position="28"/>
        <end position="47"/>
    </location>
</feature>
<dbReference type="SUPFAM" id="SSF48498">
    <property type="entry name" value="Tetracyclin repressor-like, C-terminal domain"/>
    <property type="match status" value="1"/>
</dbReference>
<sequence>MPLQLYEREDILEACLAEFARHGYKNTSTEMLAEAAGISKALLFHHFGSKKKLYFRLLERCFAKVRFEVRFDFVSEHADFFEAIGQLVHDKLEYFRKHPYESRLVYEAFYSTPDELKQDIEEKYGQVSTERNEVLEKLFEKEPLRDGVDRKSAFELIMIVSKRFETKFATEVADMSAVSDDYAESLLAEMKRYFDMLRNGIAAK</sequence>
<dbReference type="Gene3D" id="1.10.10.60">
    <property type="entry name" value="Homeodomain-like"/>
    <property type="match status" value="1"/>
</dbReference>
<dbReference type="PROSITE" id="PS01081">
    <property type="entry name" value="HTH_TETR_1"/>
    <property type="match status" value="1"/>
</dbReference>
<dbReference type="PRINTS" id="PR00455">
    <property type="entry name" value="HTHTETR"/>
</dbReference>
<dbReference type="Pfam" id="PF00440">
    <property type="entry name" value="TetR_N"/>
    <property type="match status" value="1"/>
</dbReference>
<dbReference type="OrthoDB" id="9780939at2"/>
<dbReference type="InterPro" id="IPR036271">
    <property type="entry name" value="Tet_transcr_reg_TetR-rel_C_sf"/>
</dbReference>
<evidence type="ECO:0000313" key="5">
    <source>
        <dbReference type="Proteomes" id="UP000247476"/>
    </source>
</evidence>
<evidence type="ECO:0000313" key="4">
    <source>
        <dbReference type="EMBL" id="PYI51659.1"/>
    </source>
</evidence>
<evidence type="ECO:0000256" key="1">
    <source>
        <dbReference type="ARBA" id="ARBA00023125"/>
    </source>
</evidence>
<dbReference type="AlphaFoldDB" id="A0A2V5JXQ8"/>
<dbReference type="GO" id="GO:0006355">
    <property type="term" value="P:regulation of DNA-templated transcription"/>
    <property type="evidence" value="ECO:0007669"/>
    <property type="project" value="UniProtKB-ARBA"/>
</dbReference>
<comment type="caution">
    <text evidence="4">The sequence shown here is derived from an EMBL/GenBank/DDBJ whole genome shotgun (WGS) entry which is preliminary data.</text>
</comment>
<keyword evidence="5" id="KW-1185">Reference proteome</keyword>
<dbReference type="SUPFAM" id="SSF46689">
    <property type="entry name" value="Homeodomain-like"/>
    <property type="match status" value="1"/>
</dbReference>
<dbReference type="InterPro" id="IPR001647">
    <property type="entry name" value="HTH_TetR"/>
</dbReference>